<accession>A0A9J7HQB9</accession>
<dbReference type="Proteomes" id="UP000001554">
    <property type="component" value="Chromosome 19"/>
</dbReference>
<organism evidence="3 4">
    <name type="scientific">Branchiostoma floridae</name>
    <name type="common">Florida lancelet</name>
    <name type="synonym">Amphioxus</name>
    <dbReference type="NCBI Taxonomy" id="7739"/>
    <lineage>
        <taxon>Eukaryota</taxon>
        <taxon>Metazoa</taxon>
        <taxon>Chordata</taxon>
        <taxon>Cephalochordata</taxon>
        <taxon>Leptocardii</taxon>
        <taxon>Amphioxiformes</taxon>
        <taxon>Branchiostomatidae</taxon>
        <taxon>Branchiostoma</taxon>
    </lineage>
</organism>
<feature type="domain" description="DUF7869" evidence="2">
    <location>
        <begin position="72"/>
        <end position="159"/>
    </location>
</feature>
<dbReference type="RefSeq" id="XP_035662490.1">
    <property type="nucleotide sequence ID" value="XM_035806597.1"/>
</dbReference>
<name>A0A9J7HQB9_BRAFL</name>
<dbReference type="OrthoDB" id="410478at2759"/>
<reference evidence="4" key="2">
    <citation type="submission" date="2025-08" db="UniProtKB">
        <authorList>
            <consortium name="RefSeq"/>
        </authorList>
    </citation>
    <scope>IDENTIFICATION</scope>
    <source>
        <strain evidence="4">S238N-H82</strain>
        <tissue evidence="4">Testes</tissue>
    </source>
</reference>
<keyword evidence="3" id="KW-1185">Reference proteome</keyword>
<dbReference type="GeneID" id="118406535"/>
<reference evidence="3" key="1">
    <citation type="journal article" date="2020" name="Nat. Ecol. Evol.">
        <title>Deeply conserved synteny resolves early events in vertebrate evolution.</title>
        <authorList>
            <person name="Simakov O."/>
            <person name="Marletaz F."/>
            <person name="Yue J.X."/>
            <person name="O'Connell B."/>
            <person name="Jenkins J."/>
            <person name="Brandt A."/>
            <person name="Calef R."/>
            <person name="Tung C.H."/>
            <person name="Huang T.K."/>
            <person name="Schmutz J."/>
            <person name="Satoh N."/>
            <person name="Yu J.K."/>
            <person name="Putnam N.H."/>
            <person name="Green R.E."/>
            <person name="Rokhsar D.S."/>
        </authorList>
    </citation>
    <scope>NUCLEOTIDE SEQUENCE [LARGE SCALE GENOMIC DNA]</scope>
    <source>
        <strain evidence="3">S238N-H82</strain>
    </source>
</reference>
<feature type="region of interest" description="Disordered" evidence="1">
    <location>
        <begin position="271"/>
        <end position="296"/>
    </location>
</feature>
<evidence type="ECO:0000259" key="2">
    <source>
        <dbReference type="Pfam" id="PF25273"/>
    </source>
</evidence>
<evidence type="ECO:0000313" key="4">
    <source>
        <dbReference type="RefSeq" id="XP_035662490.1"/>
    </source>
</evidence>
<dbReference type="PANTHER" id="PTHR33153:SF3">
    <property type="entry name" value="TRAFFICKING PROTEIN PARTICLE COMPLEX SUBUNIT 11 DOMAIN-CONTAINING PROTEIN"/>
    <property type="match status" value="1"/>
</dbReference>
<dbReference type="InterPro" id="IPR057191">
    <property type="entry name" value="DUF7869"/>
</dbReference>
<dbReference type="PANTHER" id="PTHR33153">
    <property type="entry name" value="MYND-TYPE DOMAIN-CONTAINING PROTEIN"/>
    <property type="match status" value="1"/>
</dbReference>
<sequence>MAERLAYYQRREAARKEPEKYLSLIVDGMDQAKTYLPHFVGDKSKDLTTADQMKVHVSGVISHGHGLRTTYIQLSFLFVGHTHEDIDQMFSRVADKLRHQEAHTPEQLINMMPECSRLRGLYNIRDWLKPSIPTIQGQSQPGQFRFRLSKEDPDVVDMFYRKGQGQPWNKLKNGMFKRSESGKPDRPKGVPKIIPVSFENRNINAQKLLDEQLPKWLPYLDSDQEQFVWKNYLGQMIKSGKSATALAAYSKVGTGWVLTKLPQYVEQNCDDEESAVPGDVRALLEKEQENPEVTDT</sequence>
<proteinExistence type="predicted"/>
<gene>
    <name evidence="4" type="primary">LOC118406535</name>
</gene>
<protein>
    <submittedName>
        <fullName evidence="4">Uncharacterized protein LOC118406535</fullName>
    </submittedName>
</protein>
<dbReference type="Pfam" id="PF25273">
    <property type="entry name" value="DUF7869"/>
    <property type="match status" value="1"/>
</dbReference>
<dbReference type="AlphaFoldDB" id="A0A9J7HQB9"/>
<dbReference type="OMA" id="RNINAQK"/>
<evidence type="ECO:0000313" key="3">
    <source>
        <dbReference type="Proteomes" id="UP000001554"/>
    </source>
</evidence>
<evidence type="ECO:0000256" key="1">
    <source>
        <dbReference type="SAM" id="MobiDB-lite"/>
    </source>
</evidence>
<dbReference type="KEGG" id="bfo:118406535"/>